<dbReference type="PROSITE" id="PS50222">
    <property type="entry name" value="EF_HAND_2"/>
    <property type="match status" value="3"/>
</dbReference>
<sequence length="633" mass="69908">MEDPNLVLPPAHLKELLNTLRKKVAQRIPGGAAGLMRCWLSFKQRCGSSKTGITYEEFRHGLTHGYGMPLEERQMKALFRKMDENGDGGIEMGEWIDVIMGRWNPTANTHFGSKSAGDISGGNRGEILGQLAIKENEDEQMTAEKAIVRLRVAIGQRIPVGGLIKCWTEFRQRAGSAKNGVLYEEFKRALRAYGILMPREASVTLFRSMDKNNDGTIQMREFIDVVMGRWKPTANTHFGGKTEEEIKGKDGEGAARGRAAMVEHVDPRLTVDEAIKQLRNAITQRIKSCNQGELIRCWIEFRTKTGASKEGVTLSEFRRGLRTYGIPLSAERMDEMYQRFDENGDGQIQMKEFIDVVIGRDNGSYQTNHKFRQAMLEDEELLSPNSKKKEKKKRLSKELMPPTWKPLEAQANELLARAQAELDEKKKALPVPAPNTMIDMTNAWVDPTSARASAAEVRAQTAEAGGRPMTGARRPSSRAVDAAVANTPMGVSKPLVRPFSAAATGPATQTPPESARPSTGLQRKPPLPSTNPALVLATSGRAKTVKPPRKFTGRNKPPRSLAQSKSLDSLRRGAKQNQLVPLAVRQFLETSADKGPDGETSLLPMRTLQHHGSRLLGLPTQSLPPSPIKGVRS</sequence>
<feature type="region of interest" description="Disordered" evidence="4">
    <location>
        <begin position="612"/>
        <end position="633"/>
    </location>
</feature>
<feature type="region of interest" description="Disordered" evidence="4">
    <location>
        <begin position="377"/>
        <end position="397"/>
    </location>
</feature>
<dbReference type="EMBL" id="HBGT01006358">
    <property type="protein sequence ID" value="CAD9393736.1"/>
    <property type="molecule type" value="Transcribed_RNA"/>
</dbReference>
<dbReference type="PANTHER" id="PTHR34524:SF6">
    <property type="entry name" value="CALCYPHOSINE LIKE"/>
    <property type="match status" value="1"/>
</dbReference>
<dbReference type="InterPro" id="IPR011992">
    <property type="entry name" value="EF-hand-dom_pair"/>
</dbReference>
<evidence type="ECO:0000256" key="2">
    <source>
        <dbReference type="ARBA" id="ARBA00022737"/>
    </source>
</evidence>
<feature type="region of interest" description="Disordered" evidence="4">
    <location>
        <begin position="457"/>
        <end position="480"/>
    </location>
</feature>
<feature type="compositionally biased region" description="Basic residues" evidence="4">
    <location>
        <begin position="386"/>
        <end position="395"/>
    </location>
</feature>
<dbReference type="InterPro" id="IPR002048">
    <property type="entry name" value="EF_hand_dom"/>
</dbReference>
<keyword evidence="1" id="KW-0479">Metal-binding</keyword>
<evidence type="ECO:0000256" key="3">
    <source>
        <dbReference type="ARBA" id="ARBA00022837"/>
    </source>
</evidence>
<proteinExistence type="predicted"/>
<feature type="compositionally biased region" description="Basic residues" evidence="4">
    <location>
        <begin position="543"/>
        <end position="557"/>
    </location>
</feature>
<evidence type="ECO:0000256" key="4">
    <source>
        <dbReference type="SAM" id="MobiDB-lite"/>
    </source>
</evidence>
<evidence type="ECO:0000259" key="5">
    <source>
        <dbReference type="PROSITE" id="PS50222"/>
    </source>
</evidence>
<name>A0A7S2BEK8_9STRA</name>
<dbReference type="GO" id="GO:0005509">
    <property type="term" value="F:calcium ion binding"/>
    <property type="evidence" value="ECO:0007669"/>
    <property type="project" value="InterPro"/>
</dbReference>
<organism evidence="6">
    <name type="scientific">Florenciella parvula</name>
    <dbReference type="NCBI Taxonomy" id="236787"/>
    <lineage>
        <taxon>Eukaryota</taxon>
        <taxon>Sar</taxon>
        <taxon>Stramenopiles</taxon>
        <taxon>Ochrophyta</taxon>
        <taxon>Dictyochophyceae</taxon>
        <taxon>Florenciellales</taxon>
        <taxon>Florenciella</taxon>
    </lineage>
</organism>
<dbReference type="InterPro" id="IPR018247">
    <property type="entry name" value="EF_Hand_1_Ca_BS"/>
</dbReference>
<dbReference type="PANTHER" id="PTHR34524">
    <property type="entry name" value="CALCYPHOSIN"/>
    <property type="match status" value="1"/>
</dbReference>
<evidence type="ECO:0000313" key="6">
    <source>
        <dbReference type="EMBL" id="CAD9393736.1"/>
    </source>
</evidence>
<feature type="domain" description="EF-hand" evidence="5">
    <location>
        <begin position="70"/>
        <end position="105"/>
    </location>
</feature>
<keyword evidence="3" id="KW-0106">Calcium</keyword>
<protein>
    <recommendedName>
        <fullName evidence="5">EF-hand domain-containing protein</fullName>
    </recommendedName>
</protein>
<dbReference type="Pfam" id="PF13202">
    <property type="entry name" value="EF-hand_5"/>
    <property type="match status" value="2"/>
</dbReference>
<dbReference type="CDD" id="cd00051">
    <property type="entry name" value="EFh"/>
    <property type="match status" value="3"/>
</dbReference>
<dbReference type="SUPFAM" id="SSF47473">
    <property type="entry name" value="EF-hand"/>
    <property type="match status" value="2"/>
</dbReference>
<feature type="compositionally biased region" description="Low complexity" evidence="4">
    <location>
        <begin position="502"/>
        <end position="512"/>
    </location>
</feature>
<dbReference type="Gene3D" id="1.10.238.10">
    <property type="entry name" value="EF-hand"/>
    <property type="match status" value="3"/>
</dbReference>
<dbReference type="Pfam" id="PF13833">
    <property type="entry name" value="EF-hand_8"/>
    <property type="match status" value="1"/>
</dbReference>
<dbReference type="SMART" id="SM00054">
    <property type="entry name" value="EFh"/>
    <property type="match status" value="3"/>
</dbReference>
<dbReference type="InterPro" id="IPR051581">
    <property type="entry name" value="Ca-bind"/>
</dbReference>
<feature type="region of interest" description="Disordered" evidence="4">
    <location>
        <begin position="502"/>
        <end position="574"/>
    </location>
</feature>
<keyword evidence="2" id="KW-0677">Repeat</keyword>
<feature type="domain" description="EF-hand" evidence="5">
    <location>
        <begin position="328"/>
        <end position="363"/>
    </location>
</feature>
<dbReference type="PROSITE" id="PS00018">
    <property type="entry name" value="EF_HAND_1"/>
    <property type="match status" value="2"/>
</dbReference>
<reference evidence="6" key="1">
    <citation type="submission" date="2021-01" db="EMBL/GenBank/DDBJ databases">
        <authorList>
            <person name="Corre E."/>
            <person name="Pelletier E."/>
            <person name="Niang G."/>
            <person name="Scheremetjew M."/>
            <person name="Finn R."/>
            <person name="Kale V."/>
            <person name="Holt S."/>
            <person name="Cochrane G."/>
            <person name="Meng A."/>
            <person name="Brown T."/>
            <person name="Cohen L."/>
        </authorList>
    </citation>
    <scope>NUCLEOTIDE SEQUENCE</scope>
    <source>
        <strain evidence="6">RCC1693</strain>
    </source>
</reference>
<feature type="domain" description="EF-hand" evidence="5">
    <location>
        <begin position="197"/>
        <end position="232"/>
    </location>
</feature>
<accession>A0A7S2BEK8</accession>
<gene>
    <name evidence="6" type="ORF">FPAR1323_LOCUS3462</name>
</gene>
<dbReference type="AlphaFoldDB" id="A0A7S2BEK8"/>
<evidence type="ECO:0000256" key="1">
    <source>
        <dbReference type="ARBA" id="ARBA00022723"/>
    </source>
</evidence>